<keyword evidence="4" id="KW-1185">Reference proteome</keyword>
<evidence type="ECO:0000313" key="4">
    <source>
        <dbReference type="Proteomes" id="UP000278542"/>
    </source>
</evidence>
<feature type="transmembrane region" description="Helical" evidence="1">
    <location>
        <begin position="63"/>
        <end position="90"/>
    </location>
</feature>
<dbReference type="RefSeq" id="WP_121144723.1">
    <property type="nucleotide sequence ID" value="NZ_RBWY01000001.1"/>
</dbReference>
<gene>
    <name evidence="3" type="ORF">DES39_1102</name>
</gene>
<feature type="transmembrane region" description="Helical" evidence="1">
    <location>
        <begin position="36"/>
        <end position="56"/>
    </location>
</feature>
<dbReference type="Gene3D" id="1.20.120.1220">
    <property type="match status" value="1"/>
</dbReference>
<dbReference type="InterPro" id="IPR000045">
    <property type="entry name" value="Prepilin_IV_endopep_pep"/>
</dbReference>
<feature type="transmembrane region" description="Helical" evidence="1">
    <location>
        <begin position="96"/>
        <end position="118"/>
    </location>
</feature>
<feature type="transmembrane region" description="Helical" evidence="1">
    <location>
        <begin position="130"/>
        <end position="147"/>
    </location>
</feature>
<reference evidence="3 4" key="1">
    <citation type="submission" date="2018-10" db="EMBL/GenBank/DDBJ databases">
        <title>Genomic Encyclopedia of Type Strains, Phase IV (KMG-IV): sequencing the most valuable type-strain genomes for metagenomic binning, comparative biology and taxonomic classification.</title>
        <authorList>
            <person name="Goeker M."/>
        </authorList>
    </citation>
    <scope>NUCLEOTIDE SEQUENCE [LARGE SCALE GENOMIC DNA]</scope>
    <source>
        <strain evidence="3 4">DSM 22228</strain>
    </source>
</reference>
<dbReference type="GO" id="GO:0016020">
    <property type="term" value="C:membrane"/>
    <property type="evidence" value="ECO:0007669"/>
    <property type="project" value="InterPro"/>
</dbReference>
<dbReference type="OrthoDB" id="5687582at2"/>
<keyword evidence="1" id="KW-1133">Transmembrane helix</keyword>
<organism evidence="3 4">
    <name type="scientific">Orbus hercynius</name>
    <dbReference type="NCBI Taxonomy" id="593135"/>
    <lineage>
        <taxon>Bacteria</taxon>
        <taxon>Pseudomonadati</taxon>
        <taxon>Pseudomonadota</taxon>
        <taxon>Gammaproteobacteria</taxon>
        <taxon>Orbales</taxon>
        <taxon>Orbaceae</taxon>
        <taxon>Orbus</taxon>
    </lineage>
</organism>
<sequence>MMIDKNLFNNIIILAIWLLLCLCCYTDIRYRIISNYVVITVFILVVLNHLFGLGVFNYIVASVFLFFGIIIFYCRLIGAGDIKLITVLLFSIPSPYVVFFLIMITIAGLPLALIAILYKVITQKKVTLPYGLAISASYILTSMTMFVDVPNRFVN</sequence>
<feature type="domain" description="Prepilin type IV endopeptidase peptidase" evidence="2">
    <location>
        <begin position="16"/>
        <end position="112"/>
    </location>
</feature>
<dbReference type="GO" id="GO:0004190">
    <property type="term" value="F:aspartic-type endopeptidase activity"/>
    <property type="evidence" value="ECO:0007669"/>
    <property type="project" value="InterPro"/>
</dbReference>
<dbReference type="Proteomes" id="UP000278542">
    <property type="component" value="Unassembled WGS sequence"/>
</dbReference>
<dbReference type="Pfam" id="PF01478">
    <property type="entry name" value="Peptidase_A24"/>
    <property type="match status" value="1"/>
</dbReference>
<keyword evidence="1" id="KW-0812">Transmembrane</keyword>
<name>A0A495RKM1_9GAMM</name>
<comment type="caution">
    <text evidence="3">The sequence shown here is derived from an EMBL/GenBank/DDBJ whole genome shotgun (WGS) entry which is preliminary data.</text>
</comment>
<evidence type="ECO:0000256" key="1">
    <source>
        <dbReference type="SAM" id="Phobius"/>
    </source>
</evidence>
<protein>
    <submittedName>
        <fullName evidence="3">Prepilin peptidase CpaA</fullName>
    </submittedName>
</protein>
<accession>A0A495RKM1</accession>
<dbReference type="AlphaFoldDB" id="A0A495RKM1"/>
<evidence type="ECO:0000313" key="3">
    <source>
        <dbReference type="EMBL" id="RKS87854.1"/>
    </source>
</evidence>
<keyword evidence="1" id="KW-0472">Membrane</keyword>
<evidence type="ECO:0000259" key="2">
    <source>
        <dbReference type="Pfam" id="PF01478"/>
    </source>
</evidence>
<dbReference type="EMBL" id="RBWY01000001">
    <property type="protein sequence ID" value="RKS87854.1"/>
    <property type="molecule type" value="Genomic_DNA"/>
</dbReference>
<proteinExistence type="predicted"/>